<dbReference type="GO" id="GO:0003677">
    <property type="term" value="F:DNA binding"/>
    <property type="evidence" value="ECO:0007669"/>
    <property type="project" value="UniProtKB-UniRule"/>
</dbReference>
<dbReference type="Gene3D" id="2.10.260.10">
    <property type="match status" value="1"/>
</dbReference>
<protein>
    <recommendedName>
        <fullName evidence="2">SpoVT-AbrB domain-containing protein</fullName>
    </recommendedName>
</protein>
<dbReference type="NCBIfam" id="TIGR01439">
    <property type="entry name" value="lp_hng_hel_AbrB"/>
    <property type="match status" value="1"/>
</dbReference>
<evidence type="ECO:0000313" key="4">
    <source>
        <dbReference type="Proteomes" id="UP000177092"/>
    </source>
</evidence>
<reference evidence="3 4" key="1">
    <citation type="journal article" date="2016" name="Nat. Commun.">
        <title>Thousands of microbial genomes shed light on interconnected biogeochemical processes in an aquifer system.</title>
        <authorList>
            <person name="Anantharaman K."/>
            <person name="Brown C.T."/>
            <person name="Hug L.A."/>
            <person name="Sharon I."/>
            <person name="Castelle C.J."/>
            <person name="Probst A.J."/>
            <person name="Thomas B.C."/>
            <person name="Singh A."/>
            <person name="Wilkins M.J."/>
            <person name="Karaoz U."/>
            <person name="Brodie E.L."/>
            <person name="Williams K.H."/>
            <person name="Hubbard S.S."/>
            <person name="Banfield J.F."/>
        </authorList>
    </citation>
    <scope>NUCLEOTIDE SEQUENCE [LARGE SCALE GENOMIC DNA]</scope>
</reference>
<dbReference type="PANTHER" id="PTHR34860:SF7">
    <property type="entry name" value="TRANSCRIPTION REGULATOR, SPOVT_ABRB FAMILY"/>
    <property type="match status" value="1"/>
</dbReference>
<comment type="caution">
    <text evidence="3">The sequence shown here is derived from an EMBL/GenBank/DDBJ whole genome shotgun (WGS) entry which is preliminary data.</text>
</comment>
<accession>A0A1F6A6N5</accession>
<dbReference type="PROSITE" id="PS51740">
    <property type="entry name" value="SPOVT_ABRB"/>
    <property type="match status" value="1"/>
</dbReference>
<gene>
    <name evidence="3" type="ORF">A3D03_06025</name>
</gene>
<dbReference type="STRING" id="1798384.A3D03_06025"/>
<dbReference type="Proteomes" id="UP000177092">
    <property type="component" value="Unassembled WGS sequence"/>
</dbReference>
<dbReference type="SMART" id="SM00966">
    <property type="entry name" value="SpoVT_AbrB"/>
    <property type="match status" value="1"/>
</dbReference>
<dbReference type="Pfam" id="PF04014">
    <property type="entry name" value="MazE_antitoxin"/>
    <property type="match status" value="1"/>
</dbReference>
<dbReference type="EMBL" id="MFJN01000048">
    <property type="protein sequence ID" value="OGG20375.1"/>
    <property type="molecule type" value="Genomic_DNA"/>
</dbReference>
<evidence type="ECO:0000313" key="3">
    <source>
        <dbReference type="EMBL" id="OGG20375.1"/>
    </source>
</evidence>
<evidence type="ECO:0000259" key="2">
    <source>
        <dbReference type="PROSITE" id="PS51740"/>
    </source>
</evidence>
<dbReference type="InterPro" id="IPR052975">
    <property type="entry name" value="Repressor-like_regulatory"/>
</dbReference>
<sequence>MMQVITTVTQKGQVTLPKAIRDALGIDKYDKVTIEAKEDYIKIKPTIDILDLAGTLHPRKNNKKSALDARKYMEKHYKRF</sequence>
<keyword evidence="1" id="KW-0238">DNA-binding</keyword>
<dbReference type="AlphaFoldDB" id="A0A1F6A6N5"/>
<feature type="domain" description="SpoVT-AbrB" evidence="2">
    <location>
        <begin position="3"/>
        <end position="48"/>
    </location>
</feature>
<dbReference type="InterPro" id="IPR007159">
    <property type="entry name" value="SpoVT-AbrB_dom"/>
</dbReference>
<organism evidence="3 4">
    <name type="scientific">Candidatus Gottesmanbacteria bacterium RIFCSPHIGHO2_02_FULL_40_13</name>
    <dbReference type="NCBI Taxonomy" id="1798384"/>
    <lineage>
        <taxon>Bacteria</taxon>
        <taxon>Candidatus Gottesmaniibacteriota</taxon>
    </lineage>
</organism>
<proteinExistence type="predicted"/>
<dbReference type="PANTHER" id="PTHR34860">
    <property type="entry name" value="REPRESSOR-LIKE PROTEIN SSO7C3"/>
    <property type="match status" value="1"/>
</dbReference>
<name>A0A1F6A6N5_9BACT</name>
<dbReference type="InterPro" id="IPR037914">
    <property type="entry name" value="SpoVT-AbrB_sf"/>
</dbReference>
<dbReference type="SUPFAM" id="SSF89447">
    <property type="entry name" value="AbrB/MazE/MraZ-like"/>
    <property type="match status" value="1"/>
</dbReference>
<evidence type="ECO:0000256" key="1">
    <source>
        <dbReference type="PROSITE-ProRule" id="PRU01076"/>
    </source>
</evidence>